<feature type="domain" description="Protein kinase" evidence="3">
    <location>
        <begin position="72"/>
        <end position="348"/>
    </location>
</feature>
<dbReference type="OMA" id="YHGAITI"/>
<feature type="compositionally biased region" description="Polar residues" evidence="2">
    <location>
        <begin position="13"/>
        <end position="22"/>
    </location>
</feature>
<dbReference type="GO" id="GO:0005509">
    <property type="term" value="F:calcium ion binding"/>
    <property type="evidence" value="ECO:0007669"/>
    <property type="project" value="InterPro"/>
</dbReference>
<dbReference type="SMART" id="SM00220">
    <property type="entry name" value="S_TKc"/>
    <property type="match status" value="1"/>
</dbReference>
<comment type="similarity">
    <text evidence="1">Belongs to the protein kinase superfamily. Ser/Thr protein kinase family. CDPK subfamily.</text>
</comment>
<name>A0A8S1WTT9_PAROT</name>
<keyword evidence="6" id="KW-1185">Reference proteome</keyword>
<accession>A0A8S1WTT9</accession>
<dbReference type="PANTHER" id="PTHR24347">
    <property type="entry name" value="SERINE/THREONINE-PROTEIN KINASE"/>
    <property type="match status" value="1"/>
</dbReference>
<evidence type="ECO:0000313" key="5">
    <source>
        <dbReference type="EMBL" id="CAD8192151.1"/>
    </source>
</evidence>
<dbReference type="PROSITE" id="PS50222">
    <property type="entry name" value="EF_HAND_2"/>
    <property type="match status" value="1"/>
</dbReference>
<dbReference type="OrthoDB" id="296973at2759"/>
<gene>
    <name evidence="5" type="ORF">POCTA_138.1.T1010137</name>
</gene>
<protein>
    <recommendedName>
        <fullName evidence="7">Calcium-dependent protein kinase</fullName>
    </recommendedName>
</protein>
<evidence type="ECO:0000313" key="6">
    <source>
        <dbReference type="Proteomes" id="UP000683925"/>
    </source>
</evidence>
<evidence type="ECO:0000256" key="2">
    <source>
        <dbReference type="SAM" id="MobiDB-lite"/>
    </source>
</evidence>
<dbReference type="Pfam" id="PF00069">
    <property type="entry name" value="Pkinase"/>
    <property type="match status" value="1"/>
</dbReference>
<dbReference type="InterPro" id="IPR018247">
    <property type="entry name" value="EF_Hand_1_Ca_BS"/>
</dbReference>
<dbReference type="PROSITE" id="PS50011">
    <property type="entry name" value="PROTEIN_KINASE_DOM"/>
    <property type="match status" value="1"/>
</dbReference>
<reference evidence="5" key="1">
    <citation type="submission" date="2021-01" db="EMBL/GenBank/DDBJ databases">
        <authorList>
            <consortium name="Genoscope - CEA"/>
            <person name="William W."/>
        </authorList>
    </citation>
    <scope>NUCLEOTIDE SEQUENCE</scope>
</reference>
<feature type="region of interest" description="Disordered" evidence="2">
    <location>
        <begin position="1"/>
        <end position="22"/>
    </location>
</feature>
<dbReference type="AlphaFoldDB" id="A0A8S1WTT9"/>
<dbReference type="PROSITE" id="PS00018">
    <property type="entry name" value="EF_HAND_1"/>
    <property type="match status" value="1"/>
</dbReference>
<dbReference type="GO" id="GO:0004672">
    <property type="term" value="F:protein kinase activity"/>
    <property type="evidence" value="ECO:0007669"/>
    <property type="project" value="InterPro"/>
</dbReference>
<comment type="caution">
    <text evidence="5">The sequence shown here is derived from an EMBL/GenBank/DDBJ whole genome shotgun (WGS) entry which is preliminary data.</text>
</comment>
<organism evidence="5 6">
    <name type="scientific">Paramecium octaurelia</name>
    <dbReference type="NCBI Taxonomy" id="43137"/>
    <lineage>
        <taxon>Eukaryota</taxon>
        <taxon>Sar</taxon>
        <taxon>Alveolata</taxon>
        <taxon>Ciliophora</taxon>
        <taxon>Intramacronucleata</taxon>
        <taxon>Oligohymenophorea</taxon>
        <taxon>Peniculida</taxon>
        <taxon>Parameciidae</taxon>
        <taxon>Paramecium</taxon>
    </lineage>
</organism>
<sequence length="523" mass="60750">MGVCQTKVRNSKRQNTQTSQTQIKFKTEVTEISEDIPRRRMNLQIDPTKISENNKTSPLSEGIILTQRAKRRITLKKQGSNNYTATTSSSNHILLPGCAFKKYSLIRKKQGNHSISIISNNKTGKIMQLETFRKDDPECTNYIEWLMRNKIDHPNIIRVSEIFQDNKYYQVVSEHFEDNDLSELIADGSKLSKPQVSQVVNQMLQAIHYLHEQQIYHGAITINSFSYQKKLDGIIVKLSNLKGAIIKVEDDMEVLKYTSPECIYHPQQTEARDAWAIALIGLTLKKGGLPYQLPQQLTQEKIRMLVKNNTFKFEHKKDQAFKEFLSSSLNKNPLKRIKIEQLLNLPFITRYQQKQKSEQEILLNNLLEAKPSCLLQQLILGFFVQEFNWEEYLQIQKLFLEGDVDMDGLMSKAELVKLFNKYMTIENIEERIDNLYKELELEDEINSNLFLALTATRKDVLSTSNIEICFEIFSLNSSEINLKGLKKYLNSDIDEIKVELTRLTENQNSLNFQQFSKILELMI</sequence>
<dbReference type="Proteomes" id="UP000683925">
    <property type="component" value="Unassembled WGS sequence"/>
</dbReference>
<feature type="domain" description="EF-hand" evidence="4">
    <location>
        <begin position="390"/>
        <end position="425"/>
    </location>
</feature>
<evidence type="ECO:0000259" key="3">
    <source>
        <dbReference type="PROSITE" id="PS50011"/>
    </source>
</evidence>
<evidence type="ECO:0008006" key="7">
    <source>
        <dbReference type="Google" id="ProtNLM"/>
    </source>
</evidence>
<dbReference type="InterPro" id="IPR000719">
    <property type="entry name" value="Prot_kinase_dom"/>
</dbReference>
<evidence type="ECO:0000259" key="4">
    <source>
        <dbReference type="PROSITE" id="PS50222"/>
    </source>
</evidence>
<dbReference type="EMBL" id="CAJJDP010000101">
    <property type="protein sequence ID" value="CAD8192151.1"/>
    <property type="molecule type" value="Genomic_DNA"/>
</dbReference>
<dbReference type="InterPro" id="IPR002048">
    <property type="entry name" value="EF_hand_dom"/>
</dbReference>
<dbReference type="GO" id="GO:0005524">
    <property type="term" value="F:ATP binding"/>
    <property type="evidence" value="ECO:0007669"/>
    <property type="project" value="InterPro"/>
</dbReference>
<evidence type="ECO:0000256" key="1">
    <source>
        <dbReference type="ARBA" id="ARBA00024334"/>
    </source>
</evidence>
<proteinExistence type="inferred from homology"/>